<dbReference type="Gene3D" id="1.10.10.60">
    <property type="entry name" value="Homeodomain-like"/>
    <property type="match status" value="1"/>
</dbReference>
<evidence type="ECO:0000256" key="2">
    <source>
        <dbReference type="ARBA" id="ARBA00023125"/>
    </source>
</evidence>
<evidence type="ECO:0000313" key="5">
    <source>
        <dbReference type="EMBL" id="PRY20226.1"/>
    </source>
</evidence>
<dbReference type="Pfam" id="PF12833">
    <property type="entry name" value="HTH_18"/>
    <property type="match status" value="1"/>
</dbReference>
<protein>
    <submittedName>
        <fullName evidence="5">AraC-like DNA-binding protein</fullName>
    </submittedName>
</protein>
<keyword evidence="3" id="KW-0804">Transcription</keyword>
<dbReference type="InterPro" id="IPR018060">
    <property type="entry name" value="HTH_AraC"/>
</dbReference>
<keyword evidence="2 5" id="KW-0238">DNA-binding</keyword>
<evidence type="ECO:0000259" key="4">
    <source>
        <dbReference type="PROSITE" id="PS01124"/>
    </source>
</evidence>
<dbReference type="AlphaFoldDB" id="A0A2T0RG93"/>
<dbReference type="InterPro" id="IPR018062">
    <property type="entry name" value="HTH_AraC-typ_CS"/>
</dbReference>
<evidence type="ECO:0000256" key="3">
    <source>
        <dbReference type="ARBA" id="ARBA00023163"/>
    </source>
</evidence>
<name>A0A2T0RG93_9RHOB</name>
<evidence type="ECO:0000256" key="1">
    <source>
        <dbReference type="ARBA" id="ARBA00023015"/>
    </source>
</evidence>
<accession>A0A2T0RG93</accession>
<dbReference type="PROSITE" id="PS01124">
    <property type="entry name" value="HTH_ARAC_FAMILY_2"/>
    <property type="match status" value="1"/>
</dbReference>
<reference evidence="5 6" key="1">
    <citation type="submission" date="2018-03" db="EMBL/GenBank/DDBJ databases">
        <title>Genomic Encyclopedia of Archaeal and Bacterial Type Strains, Phase II (KMG-II): from individual species to whole genera.</title>
        <authorList>
            <person name="Goeker M."/>
        </authorList>
    </citation>
    <scope>NUCLEOTIDE SEQUENCE [LARGE SCALE GENOMIC DNA]</scope>
    <source>
        <strain evidence="5 6">DSM 29328</strain>
    </source>
</reference>
<dbReference type="SUPFAM" id="SSF46689">
    <property type="entry name" value="Homeodomain-like"/>
    <property type="match status" value="1"/>
</dbReference>
<keyword evidence="1" id="KW-0805">Transcription regulation</keyword>
<proteinExistence type="predicted"/>
<dbReference type="InterPro" id="IPR050204">
    <property type="entry name" value="AraC_XylS_family_regulators"/>
</dbReference>
<sequence>MPGRSLQLSLRRVGSYTDHLRQMPVREYELTQFGVGELAVKAAYVWGRDCVVEHVNWGPESASCVFGDADWVGLTVPLKWYGEYKLNGFVGHPGDAYFLDGREEWSTQSTDRNVLFIALSRAVFQSTLAQLCGVPHFELPRGHRMLQLKPEALCGYSVLCAHVFAQAQTDATDPAHAVLDRPSEARFFSAVAQWFLDADFIRQARCAHNRRAVDQVRAARDVINKITPEELSIARLCDAAGIGKSQLHEAFNEVFGHPPWQFVQYRRLTAVRECLLYRPAPPRSVKDAALQFGYTSGGRFAREYKAQFGELPSETLRHTIELGARVHRPDGIAGFSGNRR</sequence>
<feature type="domain" description="HTH araC/xylS-type" evidence="4">
    <location>
        <begin position="217"/>
        <end position="318"/>
    </location>
</feature>
<dbReference type="SMART" id="SM00342">
    <property type="entry name" value="HTH_ARAC"/>
    <property type="match status" value="1"/>
</dbReference>
<keyword evidence="6" id="KW-1185">Reference proteome</keyword>
<dbReference type="GO" id="GO:0003700">
    <property type="term" value="F:DNA-binding transcription factor activity"/>
    <property type="evidence" value="ECO:0007669"/>
    <property type="project" value="InterPro"/>
</dbReference>
<dbReference type="EMBL" id="PVTD01000014">
    <property type="protein sequence ID" value="PRY20226.1"/>
    <property type="molecule type" value="Genomic_DNA"/>
</dbReference>
<gene>
    <name evidence="5" type="ORF">CLV78_11411</name>
</gene>
<dbReference type="PANTHER" id="PTHR46796">
    <property type="entry name" value="HTH-TYPE TRANSCRIPTIONAL ACTIVATOR RHAS-RELATED"/>
    <property type="match status" value="1"/>
</dbReference>
<comment type="caution">
    <text evidence="5">The sequence shown here is derived from an EMBL/GenBank/DDBJ whole genome shotgun (WGS) entry which is preliminary data.</text>
</comment>
<dbReference type="Proteomes" id="UP000239480">
    <property type="component" value="Unassembled WGS sequence"/>
</dbReference>
<dbReference type="PROSITE" id="PS00041">
    <property type="entry name" value="HTH_ARAC_FAMILY_1"/>
    <property type="match status" value="1"/>
</dbReference>
<evidence type="ECO:0000313" key="6">
    <source>
        <dbReference type="Proteomes" id="UP000239480"/>
    </source>
</evidence>
<dbReference type="InterPro" id="IPR009057">
    <property type="entry name" value="Homeodomain-like_sf"/>
</dbReference>
<dbReference type="GO" id="GO:0043565">
    <property type="term" value="F:sequence-specific DNA binding"/>
    <property type="evidence" value="ECO:0007669"/>
    <property type="project" value="InterPro"/>
</dbReference>
<organism evidence="5 6">
    <name type="scientific">Aliiruegeria haliotis</name>
    <dbReference type="NCBI Taxonomy" id="1280846"/>
    <lineage>
        <taxon>Bacteria</taxon>
        <taxon>Pseudomonadati</taxon>
        <taxon>Pseudomonadota</taxon>
        <taxon>Alphaproteobacteria</taxon>
        <taxon>Rhodobacterales</taxon>
        <taxon>Roseobacteraceae</taxon>
        <taxon>Aliiruegeria</taxon>
    </lineage>
</organism>